<dbReference type="InterPro" id="IPR000601">
    <property type="entry name" value="PKD_dom"/>
</dbReference>
<evidence type="ECO:0000256" key="5">
    <source>
        <dbReference type="ARBA" id="ARBA00023136"/>
    </source>
</evidence>
<keyword evidence="4" id="KW-1133">Transmembrane helix</keyword>
<keyword evidence="11" id="KW-1185">Reference proteome</keyword>
<evidence type="ECO:0000256" key="4">
    <source>
        <dbReference type="ARBA" id="ARBA00022989"/>
    </source>
</evidence>
<dbReference type="Pfam" id="PF00801">
    <property type="entry name" value="PKD"/>
    <property type="match status" value="1"/>
</dbReference>
<keyword evidence="3" id="KW-0677">Repeat</keyword>
<proteinExistence type="predicted"/>
<feature type="domain" description="OmpA-like" evidence="9">
    <location>
        <begin position="206"/>
        <end position="318"/>
    </location>
</feature>
<name>A0A2A8CY86_9BACT</name>
<feature type="region of interest" description="Disordered" evidence="7">
    <location>
        <begin position="284"/>
        <end position="318"/>
    </location>
</feature>
<dbReference type="PROSITE" id="PS50093">
    <property type="entry name" value="PKD"/>
    <property type="match status" value="2"/>
</dbReference>
<evidence type="ECO:0000259" key="8">
    <source>
        <dbReference type="PROSITE" id="PS50093"/>
    </source>
</evidence>
<dbReference type="PANTHER" id="PTHR46730:SF1">
    <property type="entry name" value="PLAT DOMAIN-CONTAINING PROTEIN"/>
    <property type="match status" value="1"/>
</dbReference>
<dbReference type="GO" id="GO:0005886">
    <property type="term" value="C:plasma membrane"/>
    <property type="evidence" value="ECO:0007669"/>
    <property type="project" value="TreeGrafter"/>
</dbReference>
<keyword evidence="5 6" id="KW-0472">Membrane</keyword>
<dbReference type="Proteomes" id="UP000220102">
    <property type="component" value="Unassembled WGS sequence"/>
</dbReference>
<comment type="caution">
    <text evidence="10">The sequence shown here is derived from an EMBL/GenBank/DDBJ whole genome shotgun (WGS) entry which is preliminary data.</text>
</comment>
<dbReference type="InterPro" id="IPR035986">
    <property type="entry name" value="PKD_dom_sf"/>
</dbReference>
<feature type="domain" description="PKD" evidence="8">
    <location>
        <begin position="60"/>
        <end position="115"/>
    </location>
</feature>
<dbReference type="AlphaFoldDB" id="A0A2A8CY86"/>
<organism evidence="10 11">
    <name type="scientific">Longibacter salinarum</name>
    <dbReference type="NCBI Taxonomy" id="1850348"/>
    <lineage>
        <taxon>Bacteria</taxon>
        <taxon>Pseudomonadati</taxon>
        <taxon>Rhodothermota</taxon>
        <taxon>Rhodothermia</taxon>
        <taxon>Rhodothermales</taxon>
        <taxon>Salisaetaceae</taxon>
        <taxon>Longibacter</taxon>
    </lineage>
</organism>
<evidence type="ECO:0000256" key="7">
    <source>
        <dbReference type="SAM" id="MobiDB-lite"/>
    </source>
</evidence>
<evidence type="ECO:0000256" key="1">
    <source>
        <dbReference type="ARBA" id="ARBA00004141"/>
    </source>
</evidence>
<dbReference type="PROSITE" id="PS51123">
    <property type="entry name" value="OMPA_2"/>
    <property type="match status" value="1"/>
</dbReference>
<dbReference type="Gene3D" id="2.60.40.10">
    <property type="entry name" value="Immunoglobulins"/>
    <property type="match status" value="2"/>
</dbReference>
<dbReference type="PANTHER" id="PTHR46730">
    <property type="entry name" value="POLYCYSTIN-1"/>
    <property type="match status" value="1"/>
</dbReference>
<sequence length="318" mass="33893">MKIHTVNARQSFTYWLPLLLVLGGLFAAGCGPTAPEVMSTSGPDELETGESGTFEATVNEDVGEDGLSYTWNFGDGNTGSGLLASHSFSSPGEYQVVFTAQNEGGTARDTMMVNVVRPPQPARITTINANPNPADEGESVSFSSNVRGDSPLSYEWDFGDGNTATGESASHTFEEPGQYTVSLTASNDVGQDTRTLNMTVERDLPPICTSVSEFNSAFFSRNSSTLSDEAESSLMENSDILSQCPNLSVRVEGYAAPGERSPESLSEDRARAVSQFYQDNDVAASRVTTSAEGEVGGVTSKKGGTRQFRRADSIPVRN</sequence>
<dbReference type="Pfam" id="PF00691">
    <property type="entry name" value="OmpA"/>
    <property type="match status" value="1"/>
</dbReference>
<protein>
    <recommendedName>
        <fullName evidence="12">PKD domain-containing protein</fullName>
    </recommendedName>
</protein>
<evidence type="ECO:0000313" key="11">
    <source>
        <dbReference type="Proteomes" id="UP000220102"/>
    </source>
</evidence>
<dbReference type="Gene3D" id="3.30.1330.60">
    <property type="entry name" value="OmpA-like domain"/>
    <property type="match status" value="1"/>
</dbReference>
<feature type="domain" description="PKD" evidence="8">
    <location>
        <begin position="123"/>
        <end position="207"/>
    </location>
</feature>
<dbReference type="InterPro" id="IPR036737">
    <property type="entry name" value="OmpA-like_sf"/>
</dbReference>
<reference evidence="10 11" key="1">
    <citation type="submission" date="2017-10" db="EMBL/GenBank/DDBJ databases">
        <title>Draft genome of Longibacter Salinarum.</title>
        <authorList>
            <person name="Goh K.M."/>
            <person name="Shamsir M.S."/>
            <person name="Lim S.W."/>
        </authorList>
    </citation>
    <scope>NUCLEOTIDE SEQUENCE [LARGE SCALE GENOMIC DNA]</scope>
    <source>
        <strain evidence="10 11">KCTC 52045</strain>
    </source>
</reference>
<dbReference type="SUPFAM" id="SSF49299">
    <property type="entry name" value="PKD domain"/>
    <property type="match status" value="2"/>
</dbReference>
<dbReference type="RefSeq" id="WP_098075486.1">
    <property type="nucleotide sequence ID" value="NZ_PDEQ01000004.1"/>
</dbReference>
<dbReference type="OrthoDB" id="1491481at2"/>
<dbReference type="GO" id="GO:0006816">
    <property type="term" value="P:calcium ion transport"/>
    <property type="evidence" value="ECO:0007669"/>
    <property type="project" value="TreeGrafter"/>
</dbReference>
<dbReference type="GO" id="GO:0005261">
    <property type="term" value="F:monoatomic cation channel activity"/>
    <property type="evidence" value="ECO:0007669"/>
    <property type="project" value="TreeGrafter"/>
</dbReference>
<accession>A0A2A8CY86</accession>
<gene>
    <name evidence="10" type="ORF">CRI94_09645</name>
</gene>
<evidence type="ECO:0008006" key="12">
    <source>
        <dbReference type="Google" id="ProtNLM"/>
    </source>
</evidence>
<dbReference type="CDD" id="cd00146">
    <property type="entry name" value="PKD"/>
    <property type="match status" value="2"/>
</dbReference>
<dbReference type="SUPFAM" id="SSF103088">
    <property type="entry name" value="OmpA-like"/>
    <property type="match status" value="1"/>
</dbReference>
<dbReference type="EMBL" id="PDEQ01000004">
    <property type="protein sequence ID" value="PEN13564.1"/>
    <property type="molecule type" value="Genomic_DNA"/>
</dbReference>
<evidence type="ECO:0000313" key="10">
    <source>
        <dbReference type="EMBL" id="PEN13564.1"/>
    </source>
</evidence>
<evidence type="ECO:0000256" key="2">
    <source>
        <dbReference type="ARBA" id="ARBA00022692"/>
    </source>
</evidence>
<evidence type="ECO:0000259" key="9">
    <source>
        <dbReference type="PROSITE" id="PS51123"/>
    </source>
</evidence>
<dbReference type="InterPro" id="IPR006665">
    <property type="entry name" value="OmpA-like"/>
</dbReference>
<evidence type="ECO:0000256" key="6">
    <source>
        <dbReference type="PROSITE-ProRule" id="PRU00473"/>
    </source>
</evidence>
<dbReference type="Pfam" id="PF18911">
    <property type="entry name" value="PKD_4"/>
    <property type="match status" value="1"/>
</dbReference>
<keyword evidence="2" id="KW-0812">Transmembrane</keyword>
<comment type="subcellular location">
    <subcellularLocation>
        <location evidence="1">Membrane</location>
        <topology evidence="1">Multi-pass membrane protein</topology>
    </subcellularLocation>
</comment>
<dbReference type="InterPro" id="IPR013783">
    <property type="entry name" value="Ig-like_fold"/>
</dbReference>
<dbReference type="PROSITE" id="PS51257">
    <property type="entry name" value="PROKAR_LIPOPROTEIN"/>
    <property type="match status" value="1"/>
</dbReference>
<dbReference type="SMART" id="SM00089">
    <property type="entry name" value="PKD"/>
    <property type="match status" value="2"/>
</dbReference>
<dbReference type="InterPro" id="IPR022409">
    <property type="entry name" value="PKD/Chitinase_dom"/>
</dbReference>
<evidence type="ECO:0000256" key="3">
    <source>
        <dbReference type="ARBA" id="ARBA00022737"/>
    </source>
</evidence>